<evidence type="ECO:0000256" key="11">
    <source>
        <dbReference type="ARBA" id="ARBA00022909"/>
    </source>
</evidence>
<dbReference type="InterPro" id="IPR043131">
    <property type="entry name" value="BCAT-like_N"/>
</dbReference>
<evidence type="ECO:0000256" key="10">
    <source>
        <dbReference type="ARBA" id="ARBA00022898"/>
    </source>
</evidence>
<dbReference type="InterPro" id="IPR050571">
    <property type="entry name" value="Class-IV_PLP-Dep_Aminotrnsfr"/>
</dbReference>
<dbReference type="InterPro" id="IPR005785">
    <property type="entry name" value="B_amino_transI"/>
</dbReference>
<keyword evidence="7 21" id="KW-0032">Aminotransferase</keyword>
<dbReference type="NCBIfam" id="TIGR01122">
    <property type="entry name" value="ilvE_I"/>
    <property type="match status" value="1"/>
</dbReference>
<evidence type="ECO:0000256" key="13">
    <source>
        <dbReference type="ARBA" id="ARBA00035633"/>
    </source>
</evidence>
<evidence type="ECO:0000256" key="6">
    <source>
        <dbReference type="ARBA" id="ARBA00009320"/>
    </source>
</evidence>
<organism evidence="22 23">
    <name type="scientific">Saccharophagus degradans</name>
    <dbReference type="NCBI Taxonomy" id="86304"/>
    <lineage>
        <taxon>Bacteria</taxon>
        <taxon>Pseudomonadati</taxon>
        <taxon>Pseudomonadota</taxon>
        <taxon>Gammaproteobacteria</taxon>
        <taxon>Cellvibrionales</taxon>
        <taxon>Cellvibrionaceae</taxon>
        <taxon>Saccharophagus</taxon>
    </lineage>
</organism>
<comment type="catalytic activity">
    <reaction evidence="17">
        <text>4-amino-4-deoxychorismate = 4-aminobenzoate + pyruvate + H(+)</text>
        <dbReference type="Rhea" id="RHEA:16201"/>
        <dbReference type="ChEBI" id="CHEBI:15361"/>
        <dbReference type="ChEBI" id="CHEBI:15378"/>
        <dbReference type="ChEBI" id="CHEBI:17836"/>
        <dbReference type="ChEBI" id="CHEBI:58406"/>
        <dbReference type="EC" id="4.1.3.38"/>
    </reaction>
</comment>
<accession>A0AAW7X3X9</accession>
<evidence type="ECO:0000256" key="14">
    <source>
        <dbReference type="ARBA" id="ARBA00048212"/>
    </source>
</evidence>
<evidence type="ECO:0000313" key="23">
    <source>
        <dbReference type="Proteomes" id="UP001169760"/>
    </source>
</evidence>
<dbReference type="GO" id="GO:0008696">
    <property type="term" value="F:4-amino-4-deoxychorismate lyase activity"/>
    <property type="evidence" value="ECO:0007669"/>
    <property type="project" value="UniProtKB-EC"/>
</dbReference>
<comment type="catalytic activity">
    <reaction evidence="16 21">
        <text>L-leucine + 2-oxoglutarate = 4-methyl-2-oxopentanoate + L-glutamate</text>
        <dbReference type="Rhea" id="RHEA:18321"/>
        <dbReference type="ChEBI" id="CHEBI:16810"/>
        <dbReference type="ChEBI" id="CHEBI:17865"/>
        <dbReference type="ChEBI" id="CHEBI:29985"/>
        <dbReference type="ChEBI" id="CHEBI:57427"/>
        <dbReference type="EC" id="2.6.1.42"/>
    </reaction>
</comment>
<dbReference type="InterPro" id="IPR043132">
    <property type="entry name" value="BCAT-like_C"/>
</dbReference>
<name>A0AAW7X3X9_9GAMM</name>
<evidence type="ECO:0000313" key="22">
    <source>
        <dbReference type="EMBL" id="MDO6421582.1"/>
    </source>
</evidence>
<dbReference type="PANTHER" id="PTHR42743">
    <property type="entry name" value="AMINO-ACID AMINOTRANSFERASE"/>
    <property type="match status" value="1"/>
</dbReference>
<dbReference type="EC" id="2.6.1.42" evidence="21"/>
<dbReference type="PANTHER" id="PTHR42743:SF11">
    <property type="entry name" value="AMINODEOXYCHORISMATE LYASE"/>
    <property type="match status" value="1"/>
</dbReference>
<dbReference type="EMBL" id="JAUOPB010000002">
    <property type="protein sequence ID" value="MDO6421582.1"/>
    <property type="molecule type" value="Genomic_DNA"/>
</dbReference>
<dbReference type="CDD" id="cd01558">
    <property type="entry name" value="D-AAT_like"/>
    <property type="match status" value="1"/>
</dbReference>
<keyword evidence="8 21" id="KW-0028">Amino-acid biosynthesis</keyword>
<comment type="pathway">
    <text evidence="5 21">Amino-acid biosynthesis; L-leucine biosynthesis; L-leucine from 3-methyl-2-oxobutanoate: step 4/4.</text>
</comment>
<keyword evidence="11" id="KW-0289">Folate biosynthesis</keyword>
<dbReference type="PROSITE" id="PS00770">
    <property type="entry name" value="AA_TRANSFER_CLASS_4"/>
    <property type="match status" value="1"/>
</dbReference>
<evidence type="ECO:0000256" key="5">
    <source>
        <dbReference type="ARBA" id="ARBA00005072"/>
    </source>
</evidence>
<evidence type="ECO:0000256" key="8">
    <source>
        <dbReference type="ARBA" id="ARBA00022605"/>
    </source>
</evidence>
<sequence>MSTSSLKQAVTQTAAEPMCWLNGTIMPASEASVSVLDHGLLYGDGVFEGIRFYNGKVFKLAQHLQRLFDSAKILQLAMPYNGQQLTDATQALIDACQWPNGYIRLVVTRGQGPMGLDPRPCHSPNVFIIVGQLSVVGDDIRKRGAKVIIASTRRLGADGLDPRIKSLNYLNHILARMEANVAGADEAILLNAAGRVAEGSADNVFVVRYGELLTPPVIEGALAGITRQTIIDLANTLNIPCKEVALAPYDLYTADECFLTGTGAELIPVASVDGREMNHCNGEITQRLSEAYKQLTGAS</sequence>
<evidence type="ECO:0000256" key="19">
    <source>
        <dbReference type="RuleBase" id="RU004106"/>
    </source>
</evidence>
<evidence type="ECO:0000256" key="2">
    <source>
        <dbReference type="ARBA" id="ARBA00003109"/>
    </source>
</evidence>
<dbReference type="GO" id="GO:0004084">
    <property type="term" value="F:branched-chain-amino-acid transaminase activity"/>
    <property type="evidence" value="ECO:0007669"/>
    <property type="project" value="UniProtKB-EC"/>
</dbReference>
<dbReference type="InterPro" id="IPR018300">
    <property type="entry name" value="Aminotrans_IV_CS"/>
</dbReference>
<dbReference type="Gene3D" id="3.20.10.10">
    <property type="entry name" value="D-amino Acid Aminotransferase, subunit A, domain 2"/>
    <property type="match status" value="1"/>
</dbReference>
<evidence type="ECO:0000256" key="20">
    <source>
        <dbReference type="RuleBase" id="RU004516"/>
    </source>
</evidence>
<dbReference type="GO" id="GO:0046656">
    <property type="term" value="P:folic acid biosynthetic process"/>
    <property type="evidence" value="ECO:0007669"/>
    <property type="project" value="UniProtKB-KW"/>
</dbReference>
<comment type="function">
    <text evidence="18">Involved in the biosynthesis of p-aminobenzoate (PABA), a precursor of tetrahydrofolate. Converts 4-amino-4-deoxychorismate into 4-aminobenzoate (PABA) and pyruvate.</text>
</comment>
<dbReference type="Proteomes" id="UP001169760">
    <property type="component" value="Unassembled WGS sequence"/>
</dbReference>
<dbReference type="InterPro" id="IPR001544">
    <property type="entry name" value="Aminotrans_IV"/>
</dbReference>
<reference evidence="22" key="1">
    <citation type="submission" date="2023-07" db="EMBL/GenBank/DDBJ databases">
        <title>Genome content predicts the carbon catabolic preferences of heterotrophic bacteria.</title>
        <authorList>
            <person name="Gralka M."/>
        </authorList>
    </citation>
    <scope>NUCLEOTIDE SEQUENCE</scope>
    <source>
        <strain evidence="22">I3M17_2</strain>
    </source>
</reference>
<comment type="catalytic activity">
    <reaction evidence="15 21">
        <text>L-isoleucine + 2-oxoglutarate = (S)-3-methyl-2-oxopentanoate + L-glutamate</text>
        <dbReference type="Rhea" id="RHEA:24801"/>
        <dbReference type="ChEBI" id="CHEBI:16810"/>
        <dbReference type="ChEBI" id="CHEBI:29985"/>
        <dbReference type="ChEBI" id="CHEBI:35146"/>
        <dbReference type="ChEBI" id="CHEBI:58045"/>
        <dbReference type="EC" id="2.6.1.42"/>
    </reaction>
</comment>
<comment type="function">
    <text evidence="2 21">Acts on leucine, isoleucine and valine.</text>
</comment>
<dbReference type="Gene3D" id="3.30.470.10">
    <property type="match status" value="1"/>
</dbReference>
<comment type="cofactor">
    <cofactor evidence="1 20">
        <name>pyridoxal 5'-phosphate</name>
        <dbReference type="ChEBI" id="CHEBI:597326"/>
    </cofactor>
</comment>
<evidence type="ECO:0000256" key="17">
    <source>
        <dbReference type="ARBA" id="ARBA00049529"/>
    </source>
</evidence>
<dbReference type="InterPro" id="IPR036038">
    <property type="entry name" value="Aminotransferase-like"/>
</dbReference>
<evidence type="ECO:0000256" key="12">
    <source>
        <dbReference type="ARBA" id="ARBA00023304"/>
    </source>
</evidence>
<evidence type="ECO:0000256" key="4">
    <source>
        <dbReference type="ARBA" id="ARBA00004931"/>
    </source>
</evidence>
<evidence type="ECO:0000256" key="15">
    <source>
        <dbReference type="ARBA" id="ARBA00048798"/>
    </source>
</evidence>
<keyword evidence="12 21" id="KW-0100">Branched-chain amino acid biosynthesis</keyword>
<protein>
    <recommendedName>
        <fullName evidence="21">Branched-chain-amino-acid aminotransferase</fullName>
        <shortName evidence="21">BCAT</shortName>
        <ecNumber evidence="21">2.6.1.42</ecNumber>
    </recommendedName>
</protein>
<comment type="caution">
    <text evidence="22">The sequence shown here is derived from an EMBL/GenBank/DDBJ whole genome shotgun (WGS) entry which is preliminary data.</text>
</comment>
<evidence type="ECO:0000256" key="16">
    <source>
        <dbReference type="ARBA" id="ARBA00049229"/>
    </source>
</evidence>
<comment type="pathway">
    <text evidence="3 21">Amino-acid biosynthesis; L-isoleucine biosynthesis; L-isoleucine from 2-oxobutanoate: step 4/4.</text>
</comment>
<gene>
    <name evidence="21 22" type="primary">ilvE</name>
    <name evidence="22" type="ORF">Q4521_03770</name>
</gene>
<dbReference type="GO" id="GO:0005829">
    <property type="term" value="C:cytosol"/>
    <property type="evidence" value="ECO:0007669"/>
    <property type="project" value="TreeGrafter"/>
</dbReference>
<keyword evidence="10 20" id="KW-0663">Pyridoxal phosphate</keyword>
<dbReference type="FunFam" id="3.20.10.10:FF:000002">
    <property type="entry name" value="D-alanine aminotransferase"/>
    <property type="match status" value="1"/>
</dbReference>
<comment type="pathway">
    <text evidence="13">Cofactor biosynthesis; tetrahydrofolate biosynthesis; 4-aminobenzoate from chorismate: step 2/2.</text>
</comment>
<dbReference type="AlphaFoldDB" id="A0AAW7X3X9"/>
<evidence type="ECO:0000256" key="3">
    <source>
        <dbReference type="ARBA" id="ARBA00004824"/>
    </source>
</evidence>
<dbReference type="GO" id="GO:0008652">
    <property type="term" value="P:amino acid biosynthetic process"/>
    <property type="evidence" value="ECO:0007669"/>
    <property type="project" value="UniProtKB-KW"/>
</dbReference>
<evidence type="ECO:0000256" key="1">
    <source>
        <dbReference type="ARBA" id="ARBA00001933"/>
    </source>
</evidence>
<dbReference type="RefSeq" id="WP_303491093.1">
    <property type="nucleotide sequence ID" value="NZ_JAUOPB010000002.1"/>
</dbReference>
<comment type="similarity">
    <text evidence="6 19">Belongs to the class-IV pyridoxal-phosphate-dependent aminotransferase family.</text>
</comment>
<evidence type="ECO:0000256" key="7">
    <source>
        <dbReference type="ARBA" id="ARBA00022576"/>
    </source>
</evidence>
<evidence type="ECO:0000256" key="21">
    <source>
        <dbReference type="RuleBase" id="RU364094"/>
    </source>
</evidence>
<dbReference type="Pfam" id="PF01063">
    <property type="entry name" value="Aminotran_4"/>
    <property type="match status" value="1"/>
</dbReference>
<evidence type="ECO:0000256" key="9">
    <source>
        <dbReference type="ARBA" id="ARBA00022679"/>
    </source>
</evidence>
<proteinExistence type="inferred from homology"/>
<evidence type="ECO:0000256" key="18">
    <source>
        <dbReference type="ARBA" id="ARBA00054027"/>
    </source>
</evidence>
<dbReference type="SUPFAM" id="SSF56752">
    <property type="entry name" value="D-aminoacid aminotransferase-like PLP-dependent enzymes"/>
    <property type="match status" value="1"/>
</dbReference>
<keyword evidence="9 21" id="KW-0808">Transferase</keyword>
<dbReference type="GO" id="GO:0009082">
    <property type="term" value="P:branched-chain amino acid biosynthetic process"/>
    <property type="evidence" value="ECO:0007669"/>
    <property type="project" value="UniProtKB-KW"/>
</dbReference>
<comment type="catalytic activity">
    <reaction evidence="14 21">
        <text>L-valine + 2-oxoglutarate = 3-methyl-2-oxobutanoate + L-glutamate</text>
        <dbReference type="Rhea" id="RHEA:24813"/>
        <dbReference type="ChEBI" id="CHEBI:11851"/>
        <dbReference type="ChEBI" id="CHEBI:16810"/>
        <dbReference type="ChEBI" id="CHEBI:29985"/>
        <dbReference type="ChEBI" id="CHEBI:57762"/>
        <dbReference type="EC" id="2.6.1.42"/>
    </reaction>
</comment>
<comment type="pathway">
    <text evidence="4 21">Amino-acid biosynthesis; L-valine biosynthesis; L-valine from pyruvate: step 4/4.</text>
</comment>